<dbReference type="NCBIfam" id="NF033590">
    <property type="entry name" value="transpos_IS4_3"/>
    <property type="match status" value="1"/>
</dbReference>
<dbReference type="InterPro" id="IPR014737">
    <property type="entry name" value="Transposase_Tn5-like_C"/>
</dbReference>
<proteinExistence type="predicted"/>
<dbReference type="PANTHER" id="PTHR37319">
    <property type="entry name" value="TRANSPOSASE"/>
    <property type="match status" value="1"/>
</dbReference>
<dbReference type="Proteomes" id="UP001595897">
    <property type="component" value="Unassembled WGS sequence"/>
</dbReference>
<dbReference type="Pfam" id="PF01609">
    <property type="entry name" value="DDE_Tnp_1"/>
    <property type="match status" value="1"/>
</dbReference>
<dbReference type="InterPro" id="IPR054836">
    <property type="entry name" value="Tn5_transposase"/>
</dbReference>
<reference evidence="3" key="1">
    <citation type="journal article" date="2019" name="Int. J. Syst. Evol. Microbiol.">
        <title>The Global Catalogue of Microorganisms (GCM) 10K type strain sequencing project: providing services to taxonomists for standard genome sequencing and annotation.</title>
        <authorList>
            <consortium name="The Broad Institute Genomics Platform"/>
            <consortium name="The Broad Institute Genome Sequencing Center for Infectious Disease"/>
            <person name="Wu L."/>
            <person name="Ma J."/>
        </authorList>
    </citation>
    <scope>NUCLEOTIDE SEQUENCE [LARGE SCALE GENOMIC DNA]</scope>
    <source>
        <strain evidence="3">KACC 12507</strain>
    </source>
</reference>
<name>A0ABV9LTI2_9ALTE</name>
<feature type="domain" description="Transposase IS4-like" evidence="1">
    <location>
        <begin position="57"/>
        <end position="219"/>
    </location>
</feature>
<evidence type="ECO:0000313" key="3">
    <source>
        <dbReference type="Proteomes" id="UP001595897"/>
    </source>
</evidence>
<dbReference type="EMBL" id="JBHSGU010000002">
    <property type="protein sequence ID" value="MFC4699802.1"/>
    <property type="molecule type" value="Genomic_DNA"/>
</dbReference>
<gene>
    <name evidence="2" type="ORF">ACFO4O_06505</name>
</gene>
<dbReference type="InterPro" id="IPR047768">
    <property type="entry name" value="Tn5p-like"/>
</dbReference>
<dbReference type="Gene3D" id="1.10.740.10">
    <property type="entry name" value="Transferase Inhibitor Protein From Tn5, Chain"/>
    <property type="match status" value="1"/>
</dbReference>
<organism evidence="2 3">
    <name type="scientific">Glaciecola siphonariae</name>
    <dbReference type="NCBI Taxonomy" id="521012"/>
    <lineage>
        <taxon>Bacteria</taxon>
        <taxon>Pseudomonadati</taxon>
        <taxon>Pseudomonadota</taxon>
        <taxon>Gammaproteobacteria</taxon>
        <taxon>Alteromonadales</taxon>
        <taxon>Alteromonadaceae</taxon>
        <taxon>Glaciecola</taxon>
    </lineage>
</organism>
<protein>
    <submittedName>
        <fullName evidence="2">IS4 family transposase</fullName>
    </submittedName>
</protein>
<sequence length="316" mass="36209">MCDAKSFGNSKFNGKRAYHDKESYKWELASRAMSERLGDKMNECISACDREADVVEYLSYKCINNQRFVVRTKSNRPSQDGGRLFDEMGTQKVEGLYTVDIPQRGGRKSRKAKLSIQYAQVNVLAPERKQTTYPPLPIYAISCQESQCDSDKGLHLLLLTTEPVTCSEQARKIVSFYEARWKVELFHKVWESEGTNVEKLKMHQFESLEKLAVILAFIACRLMQLKDMGDSKLGETAPCTLCLNTNQWPMVYKAIYKKLPEQDKLPSVKWAYQSLGKLVGWNDSKQTERVGWKTLHEGPAKLDNLLEAVELLKLEM</sequence>
<evidence type="ECO:0000259" key="1">
    <source>
        <dbReference type="Pfam" id="PF01609"/>
    </source>
</evidence>
<dbReference type="InterPro" id="IPR012337">
    <property type="entry name" value="RNaseH-like_sf"/>
</dbReference>
<dbReference type="PANTHER" id="PTHR37319:SF1">
    <property type="entry name" value="TRANSPOSASE TN5 DIMERISATION DOMAIN-CONTAINING PROTEIN"/>
    <property type="match status" value="1"/>
</dbReference>
<comment type="caution">
    <text evidence="2">The sequence shown here is derived from an EMBL/GenBank/DDBJ whole genome shotgun (WGS) entry which is preliminary data.</text>
</comment>
<dbReference type="RefSeq" id="WP_382406669.1">
    <property type="nucleotide sequence ID" value="NZ_JBHSGU010000002.1"/>
</dbReference>
<accession>A0ABV9LTI2</accession>
<dbReference type="SUPFAM" id="SSF53098">
    <property type="entry name" value="Ribonuclease H-like"/>
    <property type="match status" value="1"/>
</dbReference>
<evidence type="ECO:0000313" key="2">
    <source>
        <dbReference type="EMBL" id="MFC4699802.1"/>
    </source>
</evidence>
<keyword evidence="3" id="KW-1185">Reference proteome</keyword>
<dbReference type="Gene3D" id="3.90.350.10">
    <property type="entry name" value="Transposase Inhibitor Protein From Tn5, Chain A, domain 1"/>
    <property type="match status" value="1"/>
</dbReference>
<dbReference type="InterPro" id="IPR002559">
    <property type="entry name" value="Transposase_11"/>
</dbReference>